<evidence type="ECO:0000313" key="2">
    <source>
        <dbReference type="Proteomes" id="UP001551584"/>
    </source>
</evidence>
<gene>
    <name evidence="1" type="ORF">AB0D95_29410</name>
</gene>
<dbReference type="EMBL" id="JBEZNA010000113">
    <property type="protein sequence ID" value="MEU9581340.1"/>
    <property type="molecule type" value="Genomic_DNA"/>
</dbReference>
<dbReference type="Pfam" id="PF15575">
    <property type="entry name" value="Imm49"/>
    <property type="match status" value="1"/>
</dbReference>
<protein>
    <submittedName>
        <fullName evidence="1">Immunity 49 family protein</fullName>
    </submittedName>
</protein>
<reference evidence="1 2" key="1">
    <citation type="submission" date="2024-06" db="EMBL/GenBank/DDBJ databases">
        <title>The Natural Products Discovery Center: Release of the First 8490 Sequenced Strains for Exploring Actinobacteria Biosynthetic Diversity.</title>
        <authorList>
            <person name="Kalkreuter E."/>
            <person name="Kautsar S.A."/>
            <person name="Yang D."/>
            <person name="Bader C.D."/>
            <person name="Teijaro C.N."/>
            <person name="Fluegel L."/>
            <person name="Davis C.M."/>
            <person name="Simpson J.R."/>
            <person name="Lauterbach L."/>
            <person name="Steele A.D."/>
            <person name="Gui C."/>
            <person name="Meng S."/>
            <person name="Li G."/>
            <person name="Viehrig K."/>
            <person name="Ye F."/>
            <person name="Su P."/>
            <person name="Kiefer A.F."/>
            <person name="Nichols A."/>
            <person name="Cepeda A.J."/>
            <person name="Yan W."/>
            <person name="Fan B."/>
            <person name="Jiang Y."/>
            <person name="Adhikari A."/>
            <person name="Zheng C.-J."/>
            <person name="Schuster L."/>
            <person name="Cowan T.M."/>
            <person name="Smanski M.J."/>
            <person name="Chevrette M.G."/>
            <person name="De Carvalho L.P.S."/>
            <person name="Shen B."/>
        </authorList>
    </citation>
    <scope>NUCLEOTIDE SEQUENCE [LARGE SCALE GENOMIC DNA]</scope>
    <source>
        <strain evidence="1 2">NPDC048117</strain>
    </source>
</reference>
<name>A0ABV3EYQ3_9ACTN</name>
<organism evidence="1 2">
    <name type="scientific">Streptomyces chilikensis</name>
    <dbReference type="NCBI Taxonomy" id="1194079"/>
    <lineage>
        <taxon>Bacteria</taxon>
        <taxon>Bacillati</taxon>
        <taxon>Actinomycetota</taxon>
        <taxon>Actinomycetes</taxon>
        <taxon>Kitasatosporales</taxon>
        <taxon>Streptomycetaceae</taxon>
        <taxon>Streptomyces</taxon>
    </lineage>
</organism>
<keyword evidence="2" id="KW-1185">Reference proteome</keyword>
<proteinExistence type="predicted"/>
<dbReference type="Proteomes" id="UP001551584">
    <property type="component" value="Unassembled WGS sequence"/>
</dbReference>
<evidence type="ECO:0000313" key="1">
    <source>
        <dbReference type="EMBL" id="MEU9581340.1"/>
    </source>
</evidence>
<sequence length="286" mass="31532">MPAIVTRHDYPTAGAEEENEALHQAAVEAIDGLEEDPRNLEFAFMITLSEAESRCATDPLAQYAPTWRAWVAAMQVGSALFAAADSSEGRVETRIAGKTRSIPATGPNRAAHAGNWLKAFWLAVVCREQDRMTQLCEVPVSLLRASGAEFDEYVYAWIDTLQSYWLRRGGVGDKLVAASAGAVPQNAEIASPDLLLMVLAQPIELFHRYLRQDPAEFNRALEESLRLHKEYWTAEEDRALSSEGLVALGPLAMACLAHDAEMPLQVTSDYLPEVLVKAKWVGEFDT</sequence>
<comment type="caution">
    <text evidence="1">The sequence shown here is derived from an EMBL/GenBank/DDBJ whole genome shotgun (WGS) entry which is preliminary data.</text>
</comment>
<dbReference type="RefSeq" id="WP_359277877.1">
    <property type="nucleotide sequence ID" value="NZ_JBEZNA010000113.1"/>
</dbReference>
<dbReference type="InterPro" id="IPR029074">
    <property type="entry name" value="Imm49"/>
</dbReference>
<accession>A0ABV3EYQ3</accession>